<keyword evidence="2" id="KW-1185">Reference proteome</keyword>
<dbReference type="AlphaFoldDB" id="A0A4Z2HET5"/>
<organism evidence="1 2">
    <name type="scientific">Liparis tanakae</name>
    <name type="common">Tanaka's snailfish</name>
    <dbReference type="NCBI Taxonomy" id="230148"/>
    <lineage>
        <taxon>Eukaryota</taxon>
        <taxon>Metazoa</taxon>
        <taxon>Chordata</taxon>
        <taxon>Craniata</taxon>
        <taxon>Vertebrata</taxon>
        <taxon>Euteleostomi</taxon>
        <taxon>Actinopterygii</taxon>
        <taxon>Neopterygii</taxon>
        <taxon>Teleostei</taxon>
        <taxon>Neoteleostei</taxon>
        <taxon>Acanthomorphata</taxon>
        <taxon>Eupercaria</taxon>
        <taxon>Perciformes</taxon>
        <taxon>Cottioidei</taxon>
        <taxon>Cottales</taxon>
        <taxon>Liparidae</taxon>
        <taxon>Liparis</taxon>
    </lineage>
</organism>
<evidence type="ECO:0000313" key="2">
    <source>
        <dbReference type="Proteomes" id="UP000314294"/>
    </source>
</evidence>
<gene>
    <name evidence="1" type="ORF">EYF80_025688</name>
</gene>
<reference evidence="1 2" key="1">
    <citation type="submission" date="2019-03" db="EMBL/GenBank/DDBJ databases">
        <title>First draft genome of Liparis tanakae, snailfish: a comprehensive survey of snailfish specific genes.</title>
        <authorList>
            <person name="Kim W."/>
            <person name="Song I."/>
            <person name="Jeong J.-H."/>
            <person name="Kim D."/>
            <person name="Kim S."/>
            <person name="Ryu S."/>
            <person name="Song J.Y."/>
            <person name="Lee S.K."/>
        </authorList>
    </citation>
    <scope>NUCLEOTIDE SEQUENCE [LARGE SCALE GENOMIC DNA]</scope>
    <source>
        <tissue evidence="1">Muscle</tissue>
    </source>
</reference>
<accession>A0A4Z2HET5</accession>
<name>A0A4Z2HET5_9TELE</name>
<protein>
    <submittedName>
        <fullName evidence="1">Uncharacterized protein</fullName>
    </submittedName>
</protein>
<comment type="caution">
    <text evidence="1">The sequence shown here is derived from an EMBL/GenBank/DDBJ whole genome shotgun (WGS) entry which is preliminary data.</text>
</comment>
<dbReference type="Proteomes" id="UP000314294">
    <property type="component" value="Unassembled WGS sequence"/>
</dbReference>
<evidence type="ECO:0000313" key="1">
    <source>
        <dbReference type="EMBL" id="TNN64070.1"/>
    </source>
</evidence>
<sequence>MMADGAGLAALLNPVHYGGKAQNPRSIWTWRVCGKLGEFRGEILAQHKASASDRGPGEMTSDPFSAASCFLPEG</sequence>
<proteinExistence type="predicted"/>
<dbReference type="EMBL" id="SRLO01000259">
    <property type="protein sequence ID" value="TNN64070.1"/>
    <property type="molecule type" value="Genomic_DNA"/>
</dbReference>